<dbReference type="EMBL" id="MGDB01000144">
    <property type="protein sequence ID" value="OGL38534.1"/>
    <property type="molecule type" value="Genomic_DNA"/>
</dbReference>
<name>A0A1F7RC35_9BACT</name>
<proteinExistence type="predicted"/>
<dbReference type="PANTHER" id="PTHR24104:SF25">
    <property type="entry name" value="PROTEIN LIN-41"/>
    <property type="match status" value="1"/>
</dbReference>
<dbReference type="PANTHER" id="PTHR24104">
    <property type="entry name" value="E3 UBIQUITIN-PROTEIN LIGASE NHLRC1-RELATED"/>
    <property type="match status" value="1"/>
</dbReference>
<keyword evidence="1" id="KW-0677">Repeat</keyword>
<gene>
    <name evidence="3" type="ORF">A2042_00770</name>
</gene>
<evidence type="ECO:0000313" key="4">
    <source>
        <dbReference type="Proteomes" id="UP000178526"/>
    </source>
</evidence>
<evidence type="ECO:0008006" key="5">
    <source>
        <dbReference type="Google" id="ProtNLM"/>
    </source>
</evidence>
<reference evidence="3 4" key="1">
    <citation type="journal article" date="2016" name="Nat. Commun.">
        <title>Thousands of microbial genomes shed light on interconnected biogeochemical processes in an aquifer system.</title>
        <authorList>
            <person name="Anantharaman K."/>
            <person name="Brown C.T."/>
            <person name="Hug L.A."/>
            <person name="Sharon I."/>
            <person name="Castelle C.J."/>
            <person name="Probst A.J."/>
            <person name="Thomas B.C."/>
            <person name="Singh A."/>
            <person name="Wilkins M.J."/>
            <person name="Karaoz U."/>
            <person name="Brodie E.L."/>
            <person name="Williams K.H."/>
            <person name="Hubbard S.S."/>
            <person name="Banfield J.F."/>
        </authorList>
    </citation>
    <scope>NUCLEOTIDE SEQUENCE [LARGE SCALE GENOMIC DNA]</scope>
</reference>
<dbReference type="InterPro" id="IPR011042">
    <property type="entry name" value="6-blade_b-propeller_TolB-like"/>
</dbReference>
<dbReference type="Gene3D" id="2.120.10.30">
    <property type="entry name" value="TolB, C-terminal domain"/>
    <property type="match status" value="2"/>
</dbReference>
<protein>
    <recommendedName>
        <fullName evidence="5">6-bladed beta-propeller</fullName>
    </recommendedName>
</protein>
<dbReference type="InterPro" id="IPR050952">
    <property type="entry name" value="TRIM-NHL_E3_ligases"/>
</dbReference>
<dbReference type="AlphaFoldDB" id="A0A1F7RC35"/>
<organism evidence="3 4">
    <name type="scientific">Candidatus Schekmanbacteria bacterium GWA2_38_11</name>
    <dbReference type="NCBI Taxonomy" id="1817876"/>
    <lineage>
        <taxon>Bacteria</taxon>
        <taxon>Candidatus Schekmaniibacteriota</taxon>
    </lineage>
</organism>
<evidence type="ECO:0000256" key="2">
    <source>
        <dbReference type="PROSITE-ProRule" id="PRU00504"/>
    </source>
</evidence>
<dbReference type="InterPro" id="IPR001258">
    <property type="entry name" value="NHL_repeat"/>
</dbReference>
<accession>A0A1F7RC35</accession>
<dbReference type="PROSITE" id="PS51125">
    <property type="entry name" value="NHL"/>
    <property type="match status" value="1"/>
</dbReference>
<sequence length="317" mass="35940">MKNKRLFLTSIIGFFLAILYLMAFSTPVMAVDVKESYLYNLSNFNGIIPYDWTRIVIDTERDEVYVLYQNLVRVFNENGMEIYSFGEDGDLGNLVDISIDKEGNILLLSYKETQPEIIRCNFRGERVGRVEIKNLPVEFSKFSPNRMAYLKGNLYLASQNYMRVIITDNDGNFKNGYDIISILGLNEKDRNDTQMDGFSLDKDGNMLFTIPVLFTACRLSPDGKILSFGKHGSLPGEFSIVSGIASDRNGNYLVADKLRCVVMVFDNNFNFIAEFGHRGSKAGNLIIPNDLALDSKDRVYVAQGQRRGVSVYKLSYN</sequence>
<comment type="caution">
    <text evidence="3">The sequence shown here is derived from an EMBL/GenBank/DDBJ whole genome shotgun (WGS) entry which is preliminary data.</text>
</comment>
<evidence type="ECO:0000313" key="3">
    <source>
        <dbReference type="EMBL" id="OGL38534.1"/>
    </source>
</evidence>
<evidence type="ECO:0000256" key="1">
    <source>
        <dbReference type="ARBA" id="ARBA00022737"/>
    </source>
</evidence>
<feature type="repeat" description="NHL" evidence="2">
    <location>
        <begin position="227"/>
        <end position="268"/>
    </location>
</feature>
<dbReference type="SUPFAM" id="SSF101898">
    <property type="entry name" value="NHL repeat"/>
    <property type="match status" value="1"/>
</dbReference>
<dbReference type="GO" id="GO:0008270">
    <property type="term" value="F:zinc ion binding"/>
    <property type="evidence" value="ECO:0007669"/>
    <property type="project" value="UniProtKB-KW"/>
</dbReference>
<dbReference type="Proteomes" id="UP000178526">
    <property type="component" value="Unassembled WGS sequence"/>
</dbReference>